<evidence type="ECO:0000313" key="2">
    <source>
        <dbReference type="EMBL" id="GMG30697.1"/>
    </source>
</evidence>
<organism evidence="2 3">
    <name type="scientific">Aspergillus oryzae</name>
    <name type="common">Yellow koji mold</name>
    <dbReference type="NCBI Taxonomy" id="5062"/>
    <lineage>
        <taxon>Eukaryota</taxon>
        <taxon>Fungi</taxon>
        <taxon>Dikarya</taxon>
        <taxon>Ascomycota</taxon>
        <taxon>Pezizomycotina</taxon>
        <taxon>Eurotiomycetes</taxon>
        <taxon>Eurotiomycetidae</taxon>
        <taxon>Eurotiales</taxon>
        <taxon>Aspergillaceae</taxon>
        <taxon>Aspergillus</taxon>
        <taxon>Aspergillus subgen. Circumdati</taxon>
    </lineage>
</organism>
<gene>
    <name evidence="2" type="ORF">Aory04_000672000</name>
</gene>
<reference evidence="2" key="1">
    <citation type="submission" date="2023-04" db="EMBL/GenBank/DDBJ databases">
        <title>Aspergillus oryzae NBRC 4228.</title>
        <authorList>
            <person name="Ichikawa N."/>
            <person name="Sato H."/>
            <person name="Tonouchi N."/>
        </authorList>
    </citation>
    <scope>NUCLEOTIDE SEQUENCE</scope>
    <source>
        <strain evidence="2">NBRC 4228</strain>
    </source>
</reference>
<dbReference type="Proteomes" id="UP001165205">
    <property type="component" value="Unassembled WGS sequence"/>
</dbReference>
<dbReference type="AlphaFoldDB" id="A0AAN5BYS3"/>
<sequence>MTLPDAVSQKPSLTLLKSSNASLRPTIMIYRLLPVIDDQDGICSMYHWLIAASGSRWEEIPKNMVKGLEASREDLELLLKDMRMDWRVASYFPTLTSDSAKIKSNAWRLVVSWVITIESLLLYIFNLFIIVGFISLA</sequence>
<comment type="caution">
    <text evidence="2">The sequence shown here is derived from an EMBL/GenBank/DDBJ whole genome shotgun (WGS) entry which is preliminary data.</text>
</comment>
<feature type="transmembrane region" description="Helical" evidence="1">
    <location>
        <begin position="109"/>
        <end position="134"/>
    </location>
</feature>
<accession>A0AAN5BYS3</accession>
<proteinExistence type="predicted"/>
<name>A0AAN5BYS3_ASPOZ</name>
<dbReference type="EMBL" id="BSYA01000074">
    <property type="protein sequence ID" value="GMG30697.1"/>
    <property type="molecule type" value="Genomic_DNA"/>
</dbReference>
<evidence type="ECO:0000256" key="1">
    <source>
        <dbReference type="SAM" id="Phobius"/>
    </source>
</evidence>
<keyword evidence="1" id="KW-0472">Membrane</keyword>
<keyword evidence="1" id="KW-0812">Transmembrane</keyword>
<keyword evidence="1" id="KW-1133">Transmembrane helix</keyword>
<protein>
    <submittedName>
        <fullName evidence="2">Unnamed protein product</fullName>
    </submittedName>
</protein>
<evidence type="ECO:0000313" key="3">
    <source>
        <dbReference type="Proteomes" id="UP001165205"/>
    </source>
</evidence>